<feature type="signal peptide" evidence="3">
    <location>
        <begin position="1"/>
        <end position="19"/>
    </location>
</feature>
<feature type="domain" description="Haemagglutinin Mycoplasma" evidence="4">
    <location>
        <begin position="345"/>
        <end position="580"/>
    </location>
</feature>
<evidence type="ECO:0000256" key="3">
    <source>
        <dbReference type="SAM" id="SignalP"/>
    </source>
</evidence>
<dbReference type="Pfam" id="PF05692">
    <property type="entry name" value="Myco_haema"/>
    <property type="match status" value="2"/>
</dbReference>
<feature type="domain" description="Haemagglutinin Mycoplasma" evidence="4">
    <location>
        <begin position="225"/>
        <end position="341"/>
    </location>
</feature>
<organism evidence="5 6">
    <name type="scientific">Mycoplasmoides gallisepticum</name>
    <name type="common">Mycoplasma gallisepticum</name>
    <dbReference type="NCBI Taxonomy" id="2096"/>
    <lineage>
        <taxon>Bacteria</taxon>
        <taxon>Bacillati</taxon>
        <taxon>Mycoplasmatota</taxon>
        <taxon>Mycoplasmoidales</taxon>
        <taxon>Mycoplasmoidaceae</taxon>
        <taxon>Mycoplasmoides</taxon>
    </lineage>
</organism>
<dbReference type="Proteomes" id="UP000092188">
    <property type="component" value="Unassembled WGS sequence"/>
</dbReference>
<evidence type="ECO:0000256" key="1">
    <source>
        <dbReference type="SAM" id="Coils"/>
    </source>
</evidence>
<evidence type="ECO:0000313" key="6">
    <source>
        <dbReference type="Proteomes" id="UP000092188"/>
    </source>
</evidence>
<feature type="coiled-coil region" evidence="1">
    <location>
        <begin position="95"/>
        <end position="136"/>
    </location>
</feature>
<dbReference type="Gene3D" id="1.20.1270.90">
    <property type="entry name" value="AF1782-like"/>
    <property type="match status" value="1"/>
</dbReference>
<sequence length="582" mass="63047">MKKKSLFRLASLIGVGSFAAVVPASCNSLIRSVNHTETVPDDSNRSNNNQDGDQGGLSNQSETRNQLSGLLNKQANQVGMYNEYKQIQAGLKGAYEAAKAVVDNANSTSEQLNEAKTALENAISQAERNKDSFNQNNAQLIGVYNQIKEQISGINESLDRAAYSGIRAKLRPIYQAAITVLQNGLQTAGGSAVSLPYATKVSSDLSAALAKLPEWKQNSDQFANFKKFALSPTNFVGPIANDNAQQPSDFGFSSFSVAVDASYKYAKNKIKVGDATNASEEVQALTDVGWIYNFGREANDGYEFSFDYYGPSKAWLYFPFKLSKQTNQTVSFYYSLNDRNAAIERKVIINAPTVDSIQVAKVPLDDLKFGRNKVAFSSIEGTTTPMVGNFYISSSDHNDDSVYNSIFGNTLSEDKNSVTVNFLDGYGLADNSKTLLRQISATLGDSTESNSYYVIGWLGGSAGNNTMSANAINNTSRTYTFYVNAPKSGAYNVSGYTNANEVRDLVFKTAPLPPNPQQTYTLTLSSLPTSGENKVVKFDTATMGNDKTLTLQKGLNRIVVMGGTSFEGNAPNLGNVTFTFKG</sequence>
<gene>
    <name evidence="5" type="ORF">BAY36_00165</name>
</gene>
<evidence type="ECO:0000256" key="2">
    <source>
        <dbReference type="SAM" id="MobiDB-lite"/>
    </source>
</evidence>
<protein>
    <recommendedName>
        <fullName evidence="4">Haemagglutinin Mycoplasma domain-containing protein</fullName>
    </recommendedName>
</protein>
<keyword evidence="3" id="KW-0732">Signal</keyword>
<comment type="caution">
    <text evidence="5">The sequence shown here is derived from an EMBL/GenBank/DDBJ whole genome shotgun (WGS) entry which is preliminary data.</text>
</comment>
<accession>A0AB36DU18</accession>
<dbReference type="Pfam" id="PF07554">
    <property type="entry name" value="FIVAR"/>
    <property type="match status" value="1"/>
</dbReference>
<feature type="chain" id="PRO_5044294085" description="Haemagglutinin Mycoplasma domain-containing protein" evidence="3">
    <location>
        <begin position="20"/>
        <end position="582"/>
    </location>
</feature>
<proteinExistence type="predicted"/>
<dbReference type="EMBL" id="MAGQ01000003">
    <property type="protein sequence ID" value="OBU78858.1"/>
    <property type="molecule type" value="Genomic_DNA"/>
</dbReference>
<feature type="region of interest" description="Disordered" evidence="2">
    <location>
        <begin position="37"/>
        <end position="62"/>
    </location>
</feature>
<dbReference type="InterPro" id="IPR008692">
    <property type="entry name" value="Hemogglutn_Mycoplasma"/>
</dbReference>
<feature type="compositionally biased region" description="Polar residues" evidence="2">
    <location>
        <begin position="45"/>
        <end position="62"/>
    </location>
</feature>
<evidence type="ECO:0000313" key="5">
    <source>
        <dbReference type="EMBL" id="OBU78858.1"/>
    </source>
</evidence>
<evidence type="ECO:0000259" key="4">
    <source>
        <dbReference type="Pfam" id="PF05692"/>
    </source>
</evidence>
<name>A0AB36DU18_MYCGL</name>
<dbReference type="RefSeq" id="WP_065165615.1">
    <property type="nucleotide sequence ID" value="NZ_CP044225.1"/>
</dbReference>
<dbReference type="AlphaFoldDB" id="A0AB36DU18"/>
<keyword evidence="1" id="KW-0175">Coiled coil</keyword>
<reference evidence="5 6" key="1">
    <citation type="submission" date="2016-06" db="EMBL/GenBank/DDBJ databases">
        <authorList>
            <person name="Ricketts C."/>
            <person name="Pickler L."/>
            <person name="Maurer J."/>
            <person name="Ayyampalayam S."/>
            <person name="Garcia M."/>
            <person name="Ferguson-Noel N.M."/>
        </authorList>
    </citation>
    <scope>NUCLEOTIDE SEQUENCE [LARGE SCALE GENOMIC DNA]</scope>
    <source>
        <strain evidence="5 6">K6356</strain>
    </source>
</reference>